<evidence type="ECO:0000256" key="2">
    <source>
        <dbReference type="ARBA" id="ARBA00022614"/>
    </source>
</evidence>
<comment type="subcellular location">
    <subcellularLocation>
        <location evidence="1">Membrane</location>
    </subcellularLocation>
</comment>
<evidence type="ECO:0000313" key="9">
    <source>
        <dbReference type="EMBL" id="THG10136.1"/>
    </source>
</evidence>
<evidence type="ECO:0000259" key="8">
    <source>
        <dbReference type="Pfam" id="PF08787"/>
    </source>
</evidence>
<dbReference type="InterPro" id="IPR013210">
    <property type="entry name" value="LRR_N_plant-typ"/>
</dbReference>
<keyword evidence="10" id="KW-1185">Reference proteome</keyword>
<evidence type="ECO:0000256" key="5">
    <source>
        <dbReference type="ARBA" id="ARBA00023136"/>
    </source>
</evidence>
<dbReference type="InterPro" id="IPR014895">
    <property type="entry name" value="Alginate_lyase_2"/>
</dbReference>
<proteinExistence type="predicted"/>
<dbReference type="GO" id="GO:0016020">
    <property type="term" value="C:membrane"/>
    <property type="evidence" value="ECO:0007669"/>
    <property type="project" value="UniProtKB-SubCell"/>
</dbReference>
<keyword evidence="5" id="KW-0472">Membrane</keyword>
<feature type="compositionally biased region" description="Pro residues" evidence="6">
    <location>
        <begin position="10"/>
        <end position="21"/>
    </location>
</feature>
<dbReference type="Proteomes" id="UP000306102">
    <property type="component" value="Unassembled WGS sequence"/>
</dbReference>
<keyword evidence="3" id="KW-0732">Signal</keyword>
<organism evidence="9 10">
    <name type="scientific">Camellia sinensis var. sinensis</name>
    <name type="common">China tea</name>
    <dbReference type="NCBI Taxonomy" id="542762"/>
    <lineage>
        <taxon>Eukaryota</taxon>
        <taxon>Viridiplantae</taxon>
        <taxon>Streptophyta</taxon>
        <taxon>Embryophyta</taxon>
        <taxon>Tracheophyta</taxon>
        <taxon>Spermatophyta</taxon>
        <taxon>Magnoliopsida</taxon>
        <taxon>eudicotyledons</taxon>
        <taxon>Gunneridae</taxon>
        <taxon>Pentapetalae</taxon>
        <taxon>asterids</taxon>
        <taxon>Ericales</taxon>
        <taxon>Theaceae</taxon>
        <taxon>Camellia</taxon>
    </lineage>
</organism>
<reference evidence="9 10" key="1">
    <citation type="journal article" date="2018" name="Proc. Natl. Acad. Sci. U.S.A.">
        <title>Draft genome sequence of Camellia sinensis var. sinensis provides insights into the evolution of the tea genome and tea quality.</title>
        <authorList>
            <person name="Wei C."/>
            <person name="Yang H."/>
            <person name="Wang S."/>
            <person name="Zhao J."/>
            <person name="Liu C."/>
            <person name="Gao L."/>
            <person name="Xia E."/>
            <person name="Lu Y."/>
            <person name="Tai Y."/>
            <person name="She G."/>
            <person name="Sun J."/>
            <person name="Cao H."/>
            <person name="Tong W."/>
            <person name="Gao Q."/>
            <person name="Li Y."/>
            <person name="Deng W."/>
            <person name="Jiang X."/>
            <person name="Wang W."/>
            <person name="Chen Q."/>
            <person name="Zhang S."/>
            <person name="Li H."/>
            <person name="Wu J."/>
            <person name="Wang P."/>
            <person name="Li P."/>
            <person name="Shi C."/>
            <person name="Zheng F."/>
            <person name="Jian J."/>
            <person name="Huang B."/>
            <person name="Shan D."/>
            <person name="Shi M."/>
            <person name="Fang C."/>
            <person name="Yue Y."/>
            <person name="Li F."/>
            <person name="Li D."/>
            <person name="Wei S."/>
            <person name="Han B."/>
            <person name="Jiang C."/>
            <person name="Yin Y."/>
            <person name="Xia T."/>
            <person name="Zhang Z."/>
            <person name="Bennetzen J.L."/>
            <person name="Zhao S."/>
            <person name="Wan X."/>
        </authorList>
    </citation>
    <scope>NUCLEOTIDE SEQUENCE [LARGE SCALE GENOMIC DNA]</scope>
    <source>
        <strain evidence="10">cv. Shuchazao</strain>
        <tissue evidence="9">Leaf</tissue>
    </source>
</reference>
<keyword evidence="4" id="KW-0677">Repeat</keyword>
<evidence type="ECO:0000313" key="10">
    <source>
        <dbReference type="Proteomes" id="UP000306102"/>
    </source>
</evidence>
<dbReference type="AlphaFoldDB" id="A0A4S4E4G0"/>
<dbReference type="EMBL" id="SDRB02008032">
    <property type="protein sequence ID" value="THG10136.1"/>
    <property type="molecule type" value="Genomic_DNA"/>
</dbReference>
<dbReference type="Pfam" id="PF00560">
    <property type="entry name" value="LRR_1"/>
    <property type="match status" value="2"/>
</dbReference>
<gene>
    <name evidence="9" type="ORF">TEA_007864</name>
</gene>
<dbReference type="Pfam" id="PF08787">
    <property type="entry name" value="Alginate_lyase2"/>
    <property type="match status" value="1"/>
</dbReference>
<evidence type="ECO:0000256" key="4">
    <source>
        <dbReference type="ARBA" id="ARBA00022737"/>
    </source>
</evidence>
<accession>A0A4S4E4G0</accession>
<dbReference type="SUPFAM" id="SSF49899">
    <property type="entry name" value="Concanavalin A-like lectins/glucanases"/>
    <property type="match status" value="1"/>
</dbReference>
<dbReference type="InterPro" id="IPR032675">
    <property type="entry name" value="LRR_dom_sf"/>
</dbReference>
<dbReference type="FunFam" id="3.80.10.10:FF:000400">
    <property type="entry name" value="Nuclear pore complex protein NUP107"/>
    <property type="match status" value="1"/>
</dbReference>
<evidence type="ECO:0000259" key="7">
    <source>
        <dbReference type="Pfam" id="PF08263"/>
    </source>
</evidence>
<dbReference type="SUPFAM" id="SSF52058">
    <property type="entry name" value="L domain-like"/>
    <property type="match status" value="1"/>
</dbReference>
<dbReference type="Gene3D" id="3.80.10.10">
    <property type="entry name" value="Ribonuclease Inhibitor"/>
    <property type="match status" value="1"/>
</dbReference>
<keyword evidence="2" id="KW-0433">Leucine-rich repeat</keyword>
<protein>
    <submittedName>
        <fullName evidence="9">Uncharacterized protein</fullName>
    </submittedName>
</protein>
<evidence type="ECO:0000256" key="6">
    <source>
        <dbReference type="SAM" id="MobiDB-lite"/>
    </source>
</evidence>
<dbReference type="PANTHER" id="PTHR33681:SF11">
    <property type="entry name" value="ALGINATE LYASE"/>
    <property type="match status" value="1"/>
</dbReference>
<name>A0A4S4E4G0_CAMSN</name>
<dbReference type="InterPro" id="IPR013320">
    <property type="entry name" value="ConA-like_dom_sf"/>
</dbReference>
<feature type="region of interest" description="Disordered" evidence="6">
    <location>
        <begin position="1"/>
        <end position="21"/>
    </location>
</feature>
<evidence type="ECO:0000256" key="1">
    <source>
        <dbReference type="ARBA" id="ARBA00004370"/>
    </source>
</evidence>
<dbReference type="PANTHER" id="PTHR33681">
    <property type="entry name" value="BINDING PROTEIN, PUTATIVE, EXPRESSED-RELATED"/>
    <property type="match status" value="1"/>
</dbReference>
<dbReference type="Pfam" id="PF08263">
    <property type="entry name" value="LRRNT_2"/>
    <property type="match status" value="1"/>
</dbReference>
<evidence type="ECO:0000256" key="3">
    <source>
        <dbReference type="ARBA" id="ARBA00022729"/>
    </source>
</evidence>
<dbReference type="InterPro" id="IPR001611">
    <property type="entry name" value="Leu-rich_rpt"/>
</dbReference>
<feature type="domain" description="Leucine-rich repeat-containing N-terminal plant-type" evidence="7">
    <location>
        <begin position="347"/>
        <end position="384"/>
    </location>
</feature>
<feature type="domain" description="Alginate lyase 2" evidence="8">
    <location>
        <begin position="173"/>
        <end position="314"/>
    </location>
</feature>
<sequence>MLRTRTNRQPAPPPLPIPVEPAPAPFQMTSEQYEQLFQEVRGLRQDVIAYRTQSQQDFLEFRSQYQQDMLDLRSLLQAVLDAHQRPPRVSLWSLDDRVPIGSQEQEGKFSALFCLGEGSRNRISSQHFSAPLVTENKIASQSTFDWLFSTKHGTLKITIDPTDGFTNIPLTESNFKLQKPYDIPLEQRYSFQNGVHRLWVYADDKPYDPSSPAQPRTEIRILGLDYSYGVWQFEGYGFVPNSTFGATIVQIHGATNYTTTIILRIYNWDMRYYSVDLVDTDLYDKWFRVNLIHDVDKRNLTVFIDGVKKFETKDRGAALLLCHIIFALPTLFDYAAFASSLTGKQATEATALLTWKASLHNQTQILMSSWVGTNHCTWLGIGCNKAGRVAHIDLHGYDLKGNLGNLTTLYLYDNQLSGSIPQEIGMLRSLVHLELERNNLTDSIPQEIGMLRSLVDLDFSRNKLTCSIPASIHYYKNS</sequence>
<comment type="caution">
    <text evidence="9">The sequence shown here is derived from an EMBL/GenBank/DDBJ whole genome shotgun (WGS) entry which is preliminary data.</text>
</comment>